<evidence type="ECO:0000313" key="5">
    <source>
        <dbReference type="Proteomes" id="UP000799770"/>
    </source>
</evidence>
<protein>
    <recommendedName>
        <fullName evidence="6">Pentatricopeptide repeat protein</fullName>
    </recommendedName>
</protein>
<dbReference type="EMBL" id="ML977317">
    <property type="protein sequence ID" value="KAF2118429.1"/>
    <property type="molecule type" value="Genomic_DNA"/>
</dbReference>
<dbReference type="PANTHER" id="PTHR47942">
    <property type="entry name" value="TETRATRICOPEPTIDE REPEAT (TPR)-LIKE SUPERFAMILY PROTEIN-RELATED"/>
    <property type="match status" value="1"/>
</dbReference>
<dbReference type="PROSITE" id="PS51375">
    <property type="entry name" value="PPR"/>
    <property type="match status" value="1"/>
</dbReference>
<gene>
    <name evidence="4" type="ORF">BDV96DRAFT_569895</name>
</gene>
<feature type="compositionally biased region" description="Basic and acidic residues" evidence="3">
    <location>
        <begin position="41"/>
        <end position="60"/>
    </location>
</feature>
<dbReference type="Proteomes" id="UP000799770">
    <property type="component" value="Unassembled WGS sequence"/>
</dbReference>
<keyword evidence="1" id="KW-0677">Repeat</keyword>
<sequence length="772" mass="88358">MLRALGPRISRPRTPRSLLPARTIHTRPGLIPDFANTWDPTTEKPATRPETEHEQAGGIRDALEESARRAVRKQLYDKQQVVVSGGYRGAPLRIRLLNRYLWLAHSKGRRVRAPLWRSYVLAKSRDTSLIGRIPDRAWDILWATQSVRSATNKERVPHLRTLYEDMKAAGRNPTLAQRYVYLRWLFYKGQPERALQEWDNDYNHIDRISPEHLELGVVMHALADHPDRSLEIMEELSELYPDRTPSVMLAVFRAHTRSTSTRHRETARMLYARFRDRVTNRITLATYDGYLVGFLEARDLSKAKVVFGEMATSVTSGHLAHSSSKVGINEILRRLHLLYRLGTNIEKMTSIALFALSVLPKAYHRHLFGDLMKSAVIRNAPEAGAQVLDMMFRRRLDPDAFYFNLLLKCLLRTKDTERVLKAENIGWQMANKARLSGVEPKHSSFRNAADAIFSATEGAAIQPNTTQDMVNHVPPANVTTYALLMQHHSRKFQWEQVDYLARRLKDSGIQPNSAVMTVLMNSQCRQGKYDEVWNIYQSLTSPSEGKTGVFPDGKAIRCLWKSLRLALGEHSSRERTSALPTPRDLLKETIEWWDLVKSRYDAERFRIGFSAADHGAISALVMHCFSYTKDLQGSLVAMHVIRQRFRIFPTDKAAPILQRHVAWTDMQRETEAVRTNYSRSGIHKARVNQMGRIYYILQQQRFERMGLTGTDFANLSDEEAGDLGLNILSEFVRVVLKRQHSPDDVEAMIDEVKEQIGLPNLKTGDMTASEVV</sequence>
<evidence type="ECO:0000313" key="4">
    <source>
        <dbReference type="EMBL" id="KAF2118429.1"/>
    </source>
</evidence>
<accession>A0A6A5ZG24</accession>
<evidence type="ECO:0000256" key="1">
    <source>
        <dbReference type="ARBA" id="ARBA00022737"/>
    </source>
</evidence>
<keyword evidence="5" id="KW-1185">Reference proteome</keyword>
<reference evidence="4" key="1">
    <citation type="journal article" date="2020" name="Stud. Mycol.">
        <title>101 Dothideomycetes genomes: a test case for predicting lifestyles and emergence of pathogens.</title>
        <authorList>
            <person name="Haridas S."/>
            <person name="Albert R."/>
            <person name="Binder M."/>
            <person name="Bloem J."/>
            <person name="Labutti K."/>
            <person name="Salamov A."/>
            <person name="Andreopoulos B."/>
            <person name="Baker S."/>
            <person name="Barry K."/>
            <person name="Bills G."/>
            <person name="Bluhm B."/>
            <person name="Cannon C."/>
            <person name="Castanera R."/>
            <person name="Culley D."/>
            <person name="Daum C."/>
            <person name="Ezra D."/>
            <person name="Gonzalez J."/>
            <person name="Henrissat B."/>
            <person name="Kuo A."/>
            <person name="Liang C."/>
            <person name="Lipzen A."/>
            <person name="Lutzoni F."/>
            <person name="Magnuson J."/>
            <person name="Mondo S."/>
            <person name="Nolan M."/>
            <person name="Ohm R."/>
            <person name="Pangilinan J."/>
            <person name="Park H.-J."/>
            <person name="Ramirez L."/>
            <person name="Alfaro M."/>
            <person name="Sun H."/>
            <person name="Tritt A."/>
            <person name="Yoshinaga Y."/>
            <person name="Zwiers L.-H."/>
            <person name="Turgeon B."/>
            <person name="Goodwin S."/>
            <person name="Spatafora J."/>
            <person name="Crous P."/>
            <person name="Grigoriev I."/>
        </authorList>
    </citation>
    <scope>NUCLEOTIDE SEQUENCE</scope>
    <source>
        <strain evidence="4">CBS 627.86</strain>
    </source>
</reference>
<name>A0A6A5ZG24_9PLEO</name>
<dbReference type="AlphaFoldDB" id="A0A6A5ZG24"/>
<evidence type="ECO:0000256" key="3">
    <source>
        <dbReference type="SAM" id="MobiDB-lite"/>
    </source>
</evidence>
<organism evidence="4 5">
    <name type="scientific">Lophiotrema nucula</name>
    <dbReference type="NCBI Taxonomy" id="690887"/>
    <lineage>
        <taxon>Eukaryota</taxon>
        <taxon>Fungi</taxon>
        <taxon>Dikarya</taxon>
        <taxon>Ascomycota</taxon>
        <taxon>Pezizomycotina</taxon>
        <taxon>Dothideomycetes</taxon>
        <taxon>Pleosporomycetidae</taxon>
        <taxon>Pleosporales</taxon>
        <taxon>Lophiotremataceae</taxon>
        <taxon>Lophiotrema</taxon>
    </lineage>
</organism>
<dbReference type="InterPro" id="IPR051222">
    <property type="entry name" value="PPR/CCM1_RNA-binding"/>
</dbReference>
<feature type="region of interest" description="Disordered" evidence="3">
    <location>
        <begin position="30"/>
        <end position="60"/>
    </location>
</feature>
<dbReference type="PANTHER" id="PTHR47942:SF63">
    <property type="entry name" value="PENTATRICOPEPTIDE REPEAT-CONTAINING PROTEIN"/>
    <property type="match status" value="1"/>
</dbReference>
<proteinExistence type="predicted"/>
<evidence type="ECO:0000256" key="2">
    <source>
        <dbReference type="PROSITE-ProRule" id="PRU00708"/>
    </source>
</evidence>
<dbReference type="Gene3D" id="1.25.40.10">
    <property type="entry name" value="Tetratricopeptide repeat domain"/>
    <property type="match status" value="2"/>
</dbReference>
<dbReference type="OrthoDB" id="185373at2759"/>
<feature type="repeat" description="PPR" evidence="2">
    <location>
        <begin position="477"/>
        <end position="511"/>
    </location>
</feature>
<dbReference type="InterPro" id="IPR011990">
    <property type="entry name" value="TPR-like_helical_dom_sf"/>
</dbReference>
<evidence type="ECO:0008006" key="6">
    <source>
        <dbReference type="Google" id="ProtNLM"/>
    </source>
</evidence>
<dbReference type="InterPro" id="IPR002885">
    <property type="entry name" value="PPR_rpt"/>
</dbReference>